<sequence length="161" mass="18350">MSNWNSLEPLTKNIIKTASAAAGVYGIAFVAKSIRTSGHALPKFDEDVDIEILLPIMYDYTMAHALHRIYVVLKREENYTEKKFTLFITCITKLSEFMTITLDEEDVKKSNKMIEQVEGLFKKLVNTFKDPLTLSIVEQDMELISGAISAHLHNLMMDKFT</sequence>
<evidence type="ECO:0000313" key="1">
    <source>
        <dbReference type="EMBL" id="QHU33458.1"/>
    </source>
</evidence>
<organism evidence="1">
    <name type="scientific">viral metagenome</name>
    <dbReference type="NCBI Taxonomy" id="1070528"/>
    <lineage>
        <taxon>unclassified sequences</taxon>
        <taxon>metagenomes</taxon>
        <taxon>organismal metagenomes</taxon>
    </lineage>
</organism>
<reference evidence="1" key="1">
    <citation type="journal article" date="2020" name="Nature">
        <title>Giant virus diversity and host interactions through global metagenomics.</title>
        <authorList>
            <person name="Schulz F."/>
            <person name="Roux S."/>
            <person name="Paez-Espino D."/>
            <person name="Jungbluth S."/>
            <person name="Walsh D.A."/>
            <person name="Denef V.J."/>
            <person name="McMahon K.D."/>
            <person name="Konstantinidis K.T."/>
            <person name="Eloe-Fadrosh E.A."/>
            <person name="Kyrpides N.C."/>
            <person name="Woyke T."/>
        </authorList>
    </citation>
    <scope>NUCLEOTIDE SEQUENCE</scope>
    <source>
        <strain evidence="1">GVMAG-S-1016704-121</strain>
    </source>
</reference>
<proteinExistence type="predicted"/>
<accession>A0A6C0LTX5</accession>
<dbReference type="AlphaFoldDB" id="A0A6C0LTX5"/>
<protein>
    <submittedName>
        <fullName evidence="1">Uncharacterized protein</fullName>
    </submittedName>
</protein>
<name>A0A6C0LTX5_9ZZZZ</name>
<dbReference type="EMBL" id="MN740557">
    <property type="protein sequence ID" value="QHU33458.1"/>
    <property type="molecule type" value="Genomic_DNA"/>
</dbReference>